<evidence type="ECO:0000256" key="4">
    <source>
        <dbReference type="ARBA" id="ARBA00022801"/>
    </source>
</evidence>
<feature type="domain" description="Peptidase M20 dimerisation" evidence="8">
    <location>
        <begin position="290"/>
        <end position="444"/>
    </location>
</feature>
<feature type="binding site" evidence="7">
    <location>
        <position position="208"/>
    </location>
    <ligand>
        <name>Zn(2+)</name>
        <dbReference type="ChEBI" id="CHEBI:29105"/>
        <label>2</label>
    </ligand>
</feature>
<keyword evidence="9" id="KW-0121">Carboxypeptidase</keyword>
<dbReference type="STRING" id="857340.A0A086SZJ8"/>
<dbReference type="PANTHER" id="PTHR45962:SF1">
    <property type="entry name" value="N-FATTY-ACYL-AMINO ACID SYNTHASE_HYDROLASE PM20D1"/>
    <property type="match status" value="1"/>
</dbReference>
<evidence type="ECO:0000256" key="7">
    <source>
        <dbReference type="PIRSR" id="PIRSR037217-2"/>
    </source>
</evidence>
<dbReference type="InterPro" id="IPR017141">
    <property type="entry name" value="Pept_M20_carboxypep"/>
</dbReference>
<evidence type="ECO:0000256" key="2">
    <source>
        <dbReference type="ARBA" id="ARBA00022670"/>
    </source>
</evidence>
<protein>
    <submittedName>
        <fullName evidence="9">Carboxypeptidase S-like protein</fullName>
    </submittedName>
</protein>
<dbReference type="Pfam" id="PF01546">
    <property type="entry name" value="Peptidase_M20"/>
    <property type="match status" value="1"/>
</dbReference>
<dbReference type="OrthoDB" id="3064516at2759"/>
<dbReference type="Gene3D" id="1.10.150.900">
    <property type="match status" value="1"/>
</dbReference>
<feature type="binding site" evidence="7">
    <location>
        <position position="551"/>
    </location>
    <ligand>
        <name>Zn(2+)</name>
        <dbReference type="ChEBI" id="CHEBI:29105"/>
        <label>1</label>
    </ligand>
</feature>
<dbReference type="InterPro" id="IPR047177">
    <property type="entry name" value="Pept_M20A"/>
</dbReference>
<proteinExistence type="inferred from homology"/>
<evidence type="ECO:0000313" key="10">
    <source>
        <dbReference type="Proteomes" id="UP000029964"/>
    </source>
</evidence>
<feature type="active site" description="Proton acceptor" evidence="6">
    <location>
        <position position="242"/>
    </location>
</feature>
<evidence type="ECO:0000256" key="3">
    <source>
        <dbReference type="ARBA" id="ARBA00022723"/>
    </source>
</evidence>
<dbReference type="Gene3D" id="3.40.630.10">
    <property type="entry name" value="Zn peptidases"/>
    <property type="match status" value="1"/>
</dbReference>
<sequence>MSGQKEQHGTGLSSLVARGAVLAALASALLVVVDTPLKSFISSSLDYFSLHVSSSTEYDLSGVCQQVPGLSPRNHDAERFIRDKVESPAYHTEIINKLTRIIQIPSESYDDLGPIGEDDRWDVFYDMEKYIKATYPTLVGNVRLDHANTHGLILTWEGSVPASEAKPILMLAHQDVVPVLPDTVGDWTHPPYEGFYDGEIIWGRGATDDKGYLISLLESVDLLMKSGFRPKRTVILAFGCDEEISGENCGRPIADFLHERYGDDGIYMIMDEGSMGVQKEFDQSFAMVSVAEKGYLDVGINITSSGGHASTPPDHNVIGILSEIIVAIENSPFPGRVTSKNPMFGFLECAAAHAPPASLTSGVRENLGRVARGDVEAQEKVAWLLDDSLRYYFRTSQSVGKINGGVKINAIPELASTMINLRLAVETSVAQVKEHYESLIRPIAQRHGMHLEGFSSSGYDSPEQHRRKISLYSVDDLEPAPVSPVDAEAFRVLSGTIRNTLHPLGKDGSEELIVTPYLMPANTDTKFFWAVSSNIYRFTPINLVHSLNRAHTTDEFIRADEFVREPLFFATLILNADDAVGVDGS</sequence>
<comment type="caution">
    <text evidence="9">The sequence shown here is derived from an EMBL/GenBank/DDBJ whole genome shotgun (WGS) entry which is preliminary data.</text>
</comment>
<evidence type="ECO:0000259" key="8">
    <source>
        <dbReference type="Pfam" id="PF07687"/>
    </source>
</evidence>
<dbReference type="InterPro" id="IPR011650">
    <property type="entry name" value="Peptidase_M20_dimer"/>
</dbReference>
<accession>A0A086SZJ8</accession>
<dbReference type="SUPFAM" id="SSF53187">
    <property type="entry name" value="Zn-dependent exopeptidases"/>
    <property type="match status" value="1"/>
</dbReference>
<reference evidence="10" key="1">
    <citation type="journal article" date="2014" name="Genome Announc.">
        <title>Genome sequence and annotation of Acremonium chrysogenum, producer of the beta-lactam antibiotic cephalosporin C.</title>
        <authorList>
            <person name="Terfehr D."/>
            <person name="Dahlmann T.A."/>
            <person name="Specht T."/>
            <person name="Zadra I."/>
            <person name="Kuernsteiner H."/>
            <person name="Kueck U."/>
        </authorList>
    </citation>
    <scope>NUCLEOTIDE SEQUENCE [LARGE SCALE GENOMIC DNA]</scope>
    <source>
        <strain evidence="10">ATCC 11550 / CBS 779.69 / DSM 880 / IAM 14645 / JCM 23072 / IMI 49137</strain>
    </source>
</reference>
<evidence type="ECO:0000256" key="6">
    <source>
        <dbReference type="PIRSR" id="PIRSR037217-1"/>
    </source>
</evidence>
<feature type="binding site" evidence="7">
    <location>
        <position position="208"/>
    </location>
    <ligand>
        <name>Zn(2+)</name>
        <dbReference type="ChEBI" id="CHEBI:29105"/>
        <label>1</label>
    </ligand>
</feature>
<dbReference type="EMBL" id="JPKY01000092">
    <property type="protein sequence ID" value="KFH42530.1"/>
    <property type="molecule type" value="Genomic_DNA"/>
</dbReference>
<feature type="binding site" evidence="7">
    <location>
        <position position="271"/>
    </location>
    <ligand>
        <name>Zn(2+)</name>
        <dbReference type="ChEBI" id="CHEBI:29105"/>
        <label>2</label>
    </ligand>
</feature>
<dbReference type="PROSITE" id="PS00758">
    <property type="entry name" value="ARGE_DAPE_CPG2_1"/>
    <property type="match status" value="1"/>
</dbReference>
<gene>
    <name evidence="9" type="ORF">ACRE_067480</name>
</gene>
<dbReference type="InterPro" id="IPR002933">
    <property type="entry name" value="Peptidase_M20"/>
</dbReference>
<dbReference type="Gene3D" id="3.30.70.360">
    <property type="match status" value="1"/>
</dbReference>
<dbReference type="SUPFAM" id="SSF55031">
    <property type="entry name" value="Bacterial exopeptidase dimerisation domain"/>
    <property type="match status" value="1"/>
</dbReference>
<comment type="similarity">
    <text evidence="1">Belongs to the peptidase M20A family.</text>
</comment>
<name>A0A086SZJ8_HAPC1</name>
<dbReference type="HOGENOM" id="CLU_021802_11_0_1"/>
<dbReference type="InterPro" id="IPR001261">
    <property type="entry name" value="ArgE/DapE_CS"/>
</dbReference>
<dbReference type="Pfam" id="PF07687">
    <property type="entry name" value="M20_dimer"/>
    <property type="match status" value="1"/>
</dbReference>
<feature type="binding site" evidence="7">
    <location>
        <position position="243"/>
    </location>
    <ligand>
        <name>Zn(2+)</name>
        <dbReference type="ChEBI" id="CHEBI:29105"/>
        <label>1</label>
    </ligand>
</feature>
<feature type="active site" evidence="6">
    <location>
        <position position="175"/>
    </location>
</feature>
<evidence type="ECO:0000313" key="9">
    <source>
        <dbReference type="EMBL" id="KFH42530.1"/>
    </source>
</evidence>
<dbReference type="GO" id="GO:0046872">
    <property type="term" value="F:metal ion binding"/>
    <property type="evidence" value="ECO:0007669"/>
    <property type="project" value="UniProtKB-KW"/>
</dbReference>
<dbReference type="PIRSF" id="PIRSF037217">
    <property type="entry name" value="Carboxypeptidase_S"/>
    <property type="match status" value="1"/>
</dbReference>
<dbReference type="GO" id="GO:0051603">
    <property type="term" value="P:proteolysis involved in protein catabolic process"/>
    <property type="evidence" value="ECO:0007669"/>
    <property type="project" value="TreeGrafter"/>
</dbReference>
<dbReference type="PROSITE" id="PS00759">
    <property type="entry name" value="ARGE_DAPE_CPG2_2"/>
    <property type="match status" value="1"/>
</dbReference>
<organism evidence="9 10">
    <name type="scientific">Hapsidospora chrysogenum (strain ATCC 11550 / CBS 779.69 / DSM 880 / IAM 14645 / JCM 23072 / IMI 49137)</name>
    <name type="common">Acremonium chrysogenum</name>
    <dbReference type="NCBI Taxonomy" id="857340"/>
    <lineage>
        <taxon>Eukaryota</taxon>
        <taxon>Fungi</taxon>
        <taxon>Dikarya</taxon>
        <taxon>Ascomycota</taxon>
        <taxon>Pezizomycotina</taxon>
        <taxon>Sordariomycetes</taxon>
        <taxon>Hypocreomycetidae</taxon>
        <taxon>Hypocreales</taxon>
        <taxon>Bionectriaceae</taxon>
        <taxon>Hapsidospora</taxon>
    </lineage>
</organism>
<feature type="binding site" evidence="7">
    <location>
        <position position="173"/>
    </location>
    <ligand>
        <name>Zn(2+)</name>
        <dbReference type="ChEBI" id="CHEBI:29105"/>
        <label>2</label>
    </ligand>
</feature>
<dbReference type="InterPro" id="IPR036264">
    <property type="entry name" value="Bact_exopeptidase_dim_dom"/>
</dbReference>
<keyword evidence="5 7" id="KW-0862">Zinc</keyword>
<keyword evidence="10" id="KW-1185">Reference proteome</keyword>
<dbReference type="Proteomes" id="UP000029964">
    <property type="component" value="Unassembled WGS sequence"/>
</dbReference>
<dbReference type="GO" id="GO:0000328">
    <property type="term" value="C:fungal-type vacuole lumen"/>
    <property type="evidence" value="ECO:0007669"/>
    <property type="project" value="TreeGrafter"/>
</dbReference>
<keyword evidence="2" id="KW-0645">Protease</keyword>
<evidence type="ECO:0000256" key="1">
    <source>
        <dbReference type="ARBA" id="ARBA00006247"/>
    </source>
</evidence>
<evidence type="ECO:0000256" key="5">
    <source>
        <dbReference type="ARBA" id="ARBA00022833"/>
    </source>
</evidence>
<dbReference type="GO" id="GO:0004181">
    <property type="term" value="F:metallocarboxypeptidase activity"/>
    <property type="evidence" value="ECO:0007669"/>
    <property type="project" value="InterPro"/>
</dbReference>
<keyword evidence="4" id="KW-0378">Hydrolase</keyword>
<keyword evidence="3 7" id="KW-0479">Metal-binding</keyword>
<dbReference type="AlphaFoldDB" id="A0A086SZJ8"/>
<dbReference type="CDD" id="cd05674">
    <property type="entry name" value="M20_yscS"/>
    <property type="match status" value="1"/>
</dbReference>
<dbReference type="PANTHER" id="PTHR45962">
    <property type="entry name" value="N-FATTY-ACYL-AMINO ACID SYNTHASE/HYDROLASE PM20D1"/>
    <property type="match status" value="1"/>
</dbReference>